<evidence type="ECO:0000256" key="6">
    <source>
        <dbReference type="PROSITE-ProRule" id="PRU00259"/>
    </source>
</evidence>
<dbReference type="PANTHER" id="PTHR23316">
    <property type="entry name" value="IMPORTIN ALPHA"/>
    <property type="match status" value="1"/>
</dbReference>
<evidence type="ECO:0000256" key="5">
    <source>
        <dbReference type="PIRNR" id="PIRNR005673"/>
    </source>
</evidence>
<evidence type="ECO:0000313" key="8">
    <source>
        <dbReference type="Proteomes" id="UP001146793"/>
    </source>
</evidence>
<dbReference type="InterPro" id="IPR016024">
    <property type="entry name" value="ARM-type_fold"/>
</dbReference>
<feature type="repeat" description="ARM" evidence="6">
    <location>
        <begin position="155"/>
        <end position="183"/>
    </location>
</feature>
<dbReference type="PROSITE" id="PS50176">
    <property type="entry name" value="ARM_REPEAT"/>
    <property type="match status" value="1"/>
</dbReference>
<dbReference type="Proteomes" id="UP001146793">
    <property type="component" value="Unassembled WGS sequence"/>
</dbReference>
<dbReference type="PIRSF" id="PIRSF005673">
    <property type="entry name" value="Importin_alpha"/>
    <property type="match status" value="1"/>
</dbReference>
<comment type="similarity">
    <text evidence="1 5">Belongs to the importin alpha family.</text>
</comment>
<dbReference type="GO" id="GO:0005737">
    <property type="term" value="C:cytoplasm"/>
    <property type="evidence" value="ECO:0007669"/>
    <property type="project" value="InterPro"/>
</dbReference>
<dbReference type="InterPro" id="IPR000225">
    <property type="entry name" value="Armadillo"/>
</dbReference>
<dbReference type="SMART" id="SM00185">
    <property type="entry name" value="ARM"/>
    <property type="match status" value="6"/>
</dbReference>
<dbReference type="AlphaFoldDB" id="A0AAV7Z869"/>
<dbReference type="GO" id="GO:0061608">
    <property type="term" value="F:nuclear import signal receptor activity"/>
    <property type="evidence" value="ECO:0007669"/>
    <property type="project" value="InterPro"/>
</dbReference>
<evidence type="ECO:0000313" key="7">
    <source>
        <dbReference type="EMBL" id="KAJ3436532.1"/>
    </source>
</evidence>
<evidence type="ECO:0000256" key="4">
    <source>
        <dbReference type="ARBA" id="ARBA00022927"/>
    </source>
</evidence>
<keyword evidence="4 5" id="KW-0653">Protein transport</keyword>
<keyword evidence="2 5" id="KW-0813">Transport</keyword>
<dbReference type="GO" id="GO:0006606">
    <property type="term" value="P:protein import into nucleus"/>
    <property type="evidence" value="ECO:0007669"/>
    <property type="project" value="InterPro"/>
</dbReference>
<evidence type="ECO:0000256" key="1">
    <source>
        <dbReference type="ARBA" id="ARBA00010394"/>
    </source>
</evidence>
<dbReference type="EMBL" id="JANTQA010000036">
    <property type="protein sequence ID" value="KAJ3436532.1"/>
    <property type="molecule type" value="Genomic_DNA"/>
</dbReference>
<organism evidence="7 8">
    <name type="scientific">Anaeramoeba flamelloides</name>
    <dbReference type="NCBI Taxonomy" id="1746091"/>
    <lineage>
        <taxon>Eukaryota</taxon>
        <taxon>Metamonada</taxon>
        <taxon>Anaeramoebidae</taxon>
        <taxon>Anaeramoeba</taxon>
    </lineage>
</organism>
<accession>A0AAV7Z869</accession>
<evidence type="ECO:0000256" key="3">
    <source>
        <dbReference type="ARBA" id="ARBA00022737"/>
    </source>
</evidence>
<dbReference type="InterPro" id="IPR011989">
    <property type="entry name" value="ARM-like"/>
</dbReference>
<comment type="caution">
    <text evidence="7">The sequence shown here is derived from an EMBL/GenBank/DDBJ whole genome shotgun (WGS) entry which is preliminary data.</text>
</comment>
<dbReference type="Gene3D" id="1.25.10.10">
    <property type="entry name" value="Leucine-rich Repeat Variant"/>
    <property type="match status" value="1"/>
</dbReference>
<reference evidence="7" key="1">
    <citation type="submission" date="2022-08" db="EMBL/GenBank/DDBJ databases">
        <title>Novel sulphate-reducing endosymbionts in the free-living metamonad Anaeramoeba.</title>
        <authorList>
            <person name="Jerlstrom-Hultqvist J."/>
            <person name="Cepicka I."/>
            <person name="Gallot-Lavallee L."/>
            <person name="Salas-Leiva D."/>
            <person name="Curtis B.A."/>
            <person name="Zahonova K."/>
            <person name="Pipaliya S."/>
            <person name="Dacks J."/>
            <person name="Roger A.J."/>
        </authorList>
    </citation>
    <scope>NUCLEOTIDE SEQUENCE</scope>
    <source>
        <strain evidence="7">Busselton2</strain>
    </source>
</reference>
<proteinExistence type="inferred from homology"/>
<dbReference type="InterPro" id="IPR024931">
    <property type="entry name" value="Importin_alpha"/>
</dbReference>
<evidence type="ECO:0000256" key="2">
    <source>
        <dbReference type="ARBA" id="ARBA00022448"/>
    </source>
</evidence>
<name>A0AAV7Z869_9EUKA</name>
<gene>
    <name evidence="7" type="ORF">M0812_18590</name>
</gene>
<keyword evidence="3" id="KW-0677">Repeat</keyword>
<dbReference type="Pfam" id="PF00514">
    <property type="entry name" value="Arm"/>
    <property type="match status" value="2"/>
</dbReference>
<dbReference type="SUPFAM" id="SSF48371">
    <property type="entry name" value="ARM repeat"/>
    <property type="match status" value="1"/>
</dbReference>
<protein>
    <recommendedName>
        <fullName evidence="5">Importin subunit alpha</fullName>
    </recommendedName>
</protein>
<sequence length="516" mass="59021">MSFEKKLEKRKNKFKTKLTRHDSTNKRKKLLFSISKKKKQDLIRKKRNITRSGENTEEYNYLSDQILERLPEISSQLSDPNCTNKLELVRDLRIMISGDGEDPPIDELIDSMCVAYLLEFLEDDNDPELQFESAWVLTNVASGNSLQTQFLVDFQGIPAFIRLLSSPNENVLDQSIWALGNIAGDCIAYRDEILDYGVFPKLLEIVQTVKQKSIIKNTIWTISNLVRRNPLPPLKITQEAFPIFYTLIQDSDSQIQKNAFWGLNYLSTGEYENIQVIIESKILPILLNSLETQELNDLIAPSLQIFVNITSGQEHQTQTFINEGGIARVKPYFTHRLRKYRKETCSIISNICAGTHSQIDAVIDNGYIDPMIEMIKNDQRSIKKEACFALTNIVECGNLKQLNLLLSKQMLVPLCNLLNTIDDEVNHLILTAIEKLLELEMNTKYDKNNAPISQIIENIGAKDQIELITASNTPNTSQKAVSILNKFYNYEIENNSELVEDYSTDEDSDGLINYEF</sequence>